<name>A0A8J2XP88_9GAMM</name>
<evidence type="ECO:0000256" key="13">
    <source>
        <dbReference type="NCBIfam" id="TIGR03499"/>
    </source>
</evidence>
<protein>
    <recommendedName>
        <fullName evidence="3 13">Flagellar biosynthesis protein FlhF</fullName>
    </recommendedName>
</protein>
<evidence type="ECO:0000256" key="9">
    <source>
        <dbReference type="ARBA" id="ARBA00023134"/>
    </source>
</evidence>
<keyword evidence="5" id="KW-1003">Cell membrane</keyword>
<evidence type="ECO:0000256" key="5">
    <source>
        <dbReference type="ARBA" id="ARBA00022475"/>
    </source>
</evidence>
<evidence type="ECO:0000256" key="4">
    <source>
        <dbReference type="ARBA" id="ARBA00022448"/>
    </source>
</evidence>
<evidence type="ECO:0000256" key="8">
    <source>
        <dbReference type="ARBA" id="ARBA00022927"/>
    </source>
</evidence>
<dbReference type="NCBIfam" id="TIGR03499">
    <property type="entry name" value="FlhF"/>
    <property type="match status" value="1"/>
</dbReference>
<dbReference type="SMART" id="SM00962">
    <property type="entry name" value="SRP54"/>
    <property type="match status" value="1"/>
</dbReference>
<dbReference type="PANTHER" id="PTHR43134:SF3">
    <property type="entry name" value="FLAGELLAR BIOSYNTHESIS PROTEIN FLHF"/>
    <property type="match status" value="1"/>
</dbReference>
<keyword evidence="4" id="KW-0813">Transport</keyword>
<gene>
    <name evidence="17" type="primary">flhF</name>
    <name evidence="17" type="ORF">GCM10011369_20110</name>
</gene>
<evidence type="ECO:0000259" key="16">
    <source>
        <dbReference type="SMART" id="SM00962"/>
    </source>
</evidence>
<evidence type="ECO:0000313" key="17">
    <source>
        <dbReference type="EMBL" id="GGA78174.1"/>
    </source>
</evidence>
<keyword evidence="10" id="KW-0472">Membrane</keyword>
<feature type="domain" description="AAA+ ATPase" evidence="15">
    <location>
        <begin position="250"/>
        <end position="382"/>
    </location>
</feature>
<dbReference type="Gene3D" id="1.20.120.1380">
    <property type="entry name" value="Flagellar FlhF biosynthesis protein, N domain"/>
    <property type="match status" value="1"/>
</dbReference>
<comment type="caution">
    <text evidence="17">The sequence shown here is derived from an EMBL/GenBank/DDBJ whole genome shotgun (WGS) entry which is preliminary data.</text>
</comment>
<keyword evidence="17" id="KW-0282">Flagellum</keyword>
<feature type="region of interest" description="Disordered" evidence="14">
    <location>
        <begin position="47"/>
        <end position="70"/>
    </location>
</feature>
<evidence type="ECO:0000259" key="15">
    <source>
        <dbReference type="SMART" id="SM00382"/>
    </source>
</evidence>
<feature type="compositionally biased region" description="Polar residues" evidence="14">
    <location>
        <begin position="114"/>
        <end position="124"/>
    </location>
</feature>
<dbReference type="GO" id="GO:0006614">
    <property type="term" value="P:SRP-dependent cotranslational protein targeting to membrane"/>
    <property type="evidence" value="ECO:0007669"/>
    <property type="project" value="UniProtKB-UniRule"/>
</dbReference>
<dbReference type="EMBL" id="BMDX01000009">
    <property type="protein sequence ID" value="GGA78174.1"/>
    <property type="molecule type" value="Genomic_DNA"/>
</dbReference>
<evidence type="ECO:0000256" key="12">
    <source>
        <dbReference type="ARBA" id="ARBA00025337"/>
    </source>
</evidence>
<dbReference type="GO" id="GO:0015031">
    <property type="term" value="P:protein transport"/>
    <property type="evidence" value="ECO:0007669"/>
    <property type="project" value="UniProtKB-KW"/>
</dbReference>
<comment type="similarity">
    <text evidence="2">Belongs to the GTP-binding SRP family.</text>
</comment>
<keyword evidence="11" id="KW-1006">Bacterial flagellum protein export</keyword>
<dbReference type="InterPro" id="IPR003593">
    <property type="entry name" value="AAA+_ATPase"/>
</dbReference>
<feature type="domain" description="SRP54-type proteins GTP-binding" evidence="16">
    <location>
        <begin position="251"/>
        <end position="444"/>
    </location>
</feature>
<feature type="region of interest" description="Disordered" evidence="14">
    <location>
        <begin position="114"/>
        <end position="140"/>
    </location>
</feature>
<dbReference type="SUPFAM" id="SSF52540">
    <property type="entry name" value="P-loop containing nucleoside triphosphate hydrolases"/>
    <property type="match status" value="1"/>
</dbReference>
<evidence type="ECO:0000256" key="6">
    <source>
        <dbReference type="ARBA" id="ARBA00022741"/>
    </source>
</evidence>
<evidence type="ECO:0000256" key="14">
    <source>
        <dbReference type="SAM" id="MobiDB-lite"/>
    </source>
</evidence>
<dbReference type="GO" id="GO:0005047">
    <property type="term" value="F:signal recognition particle binding"/>
    <property type="evidence" value="ECO:0007669"/>
    <property type="project" value="TreeGrafter"/>
</dbReference>
<dbReference type="CDD" id="cd17873">
    <property type="entry name" value="FlhF"/>
    <property type="match status" value="1"/>
</dbReference>
<accession>A0A8J2XP88</accession>
<dbReference type="InterPro" id="IPR000897">
    <property type="entry name" value="SRP54_GTPase_dom"/>
</dbReference>
<dbReference type="InterPro" id="IPR047040">
    <property type="entry name" value="FlhF__GTPase_dom"/>
</dbReference>
<proteinExistence type="inferred from homology"/>
<evidence type="ECO:0000313" key="18">
    <source>
        <dbReference type="Proteomes" id="UP000619743"/>
    </source>
</evidence>
<keyword evidence="7" id="KW-1005">Bacterial flagellum biogenesis</keyword>
<dbReference type="Pfam" id="PF00448">
    <property type="entry name" value="SRP54"/>
    <property type="match status" value="1"/>
</dbReference>
<keyword evidence="8" id="KW-0653">Protein transport</keyword>
<organism evidence="17 18">
    <name type="scientific">Neiella marina</name>
    <dbReference type="NCBI Taxonomy" id="508461"/>
    <lineage>
        <taxon>Bacteria</taxon>
        <taxon>Pseudomonadati</taxon>
        <taxon>Pseudomonadota</taxon>
        <taxon>Gammaproteobacteria</taxon>
        <taxon>Alteromonadales</taxon>
        <taxon>Echinimonadaceae</taxon>
        <taxon>Neiella</taxon>
    </lineage>
</organism>
<dbReference type="InterPro" id="IPR020006">
    <property type="entry name" value="FlhF"/>
</dbReference>
<dbReference type="GO" id="GO:0005525">
    <property type="term" value="F:GTP binding"/>
    <property type="evidence" value="ECO:0007669"/>
    <property type="project" value="UniProtKB-UniRule"/>
</dbReference>
<dbReference type="OrthoDB" id="9778554at2"/>
<dbReference type="PANTHER" id="PTHR43134">
    <property type="entry name" value="SIGNAL RECOGNITION PARTICLE RECEPTOR SUBUNIT ALPHA"/>
    <property type="match status" value="1"/>
</dbReference>
<dbReference type="GO" id="GO:0044781">
    <property type="term" value="P:bacterial-type flagellum organization"/>
    <property type="evidence" value="ECO:0007669"/>
    <property type="project" value="UniProtKB-UniRule"/>
</dbReference>
<dbReference type="SMART" id="SM00382">
    <property type="entry name" value="AAA"/>
    <property type="match status" value="1"/>
</dbReference>
<comment type="function">
    <text evidence="12">Necessary for flagellar biosynthesis. May be involved in translocation of the flagellum.</text>
</comment>
<keyword evidence="6" id="KW-0547">Nucleotide-binding</keyword>
<evidence type="ECO:0000256" key="7">
    <source>
        <dbReference type="ARBA" id="ARBA00022795"/>
    </source>
</evidence>
<evidence type="ECO:0000256" key="11">
    <source>
        <dbReference type="ARBA" id="ARBA00023225"/>
    </source>
</evidence>
<reference evidence="18" key="1">
    <citation type="journal article" date="2019" name="Int. J. Syst. Evol. Microbiol.">
        <title>The Global Catalogue of Microorganisms (GCM) 10K type strain sequencing project: providing services to taxonomists for standard genome sequencing and annotation.</title>
        <authorList>
            <consortium name="The Broad Institute Genomics Platform"/>
            <consortium name="The Broad Institute Genome Sequencing Center for Infectious Disease"/>
            <person name="Wu L."/>
            <person name="Ma J."/>
        </authorList>
    </citation>
    <scope>NUCLEOTIDE SEQUENCE [LARGE SCALE GENOMIC DNA]</scope>
    <source>
        <strain evidence="18">CGMCC 1.10130</strain>
    </source>
</reference>
<dbReference type="Gene3D" id="3.40.50.300">
    <property type="entry name" value="P-loop containing nucleotide triphosphate hydrolases"/>
    <property type="match status" value="1"/>
</dbReference>
<sequence length="469" mass="51628">MKMKRFFAKDMRTALTEVKEVMGADAVIMSSKKVTGGIELVAGIDADVPAPTPAPQRAMEQQSQANGRQLADDQVNLSSFKEKLANLSAGMANPTPQRDVDTQERPADSLQSLLKRQQQNSVSSPAKAKRPVNPAFAEVDSRESMIATAKPAATNHNNNAQIQSLKEEMLAMRQLLEHQLSGLMKQEMDRTEPVRAMLVKQLTKMGIADDLADQFACYIGEETTGREAWTQLQQLLTEQLVVTEDEILRQGGVVALVGPTGVGKTTTVAKLAARFAAQYGAEQVALISTDSYRIGALDQLATYGRILGCPVRSAKNSDELADQLYQLRHRKLILIDTAGMGQRDMRLNEQLNTLITNSRVKIKSYLVLPATAQRDVMQEAIEQFRQIPLRGCIFTKLDECLSLGECISVAIQNAMPIGYLSDGQRVPEDLRVADASYLVKQAFTLAAGRKRKTSANSLAENSRKRHMRL</sequence>
<keyword evidence="18" id="KW-1185">Reference proteome</keyword>
<evidence type="ECO:0000256" key="2">
    <source>
        <dbReference type="ARBA" id="ARBA00008531"/>
    </source>
</evidence>
<dbReference type="InterPro" id="IPR027417">
    <property type="entry name" value="P-loop_NTPase"/>
</dbReference>
<evidence type="ECO:0000256" key="10">
    <source>
        <dbReference type="ARBA" id="ARBA00023136"/>
    </source>
</evidence>
<keyword evidence="9" id="KW-0342">GTP-binding</keyword>
<dbReference type="GO" id="GO:0005886">
    <property type="term" value="C:plasma membrane"/>
    <property type="evidence" value="ECO:0007669"/>
    <property type="project" value="UniProtKB-SubCell"/>
</dbReference>
<keyword evidence="17" id="KW-0969">Cilium</keyword>
<keyword evidence="17" id="KW-0966">Cell projection</keyword>
<dbReference type="FunFam" id="3.40.50.300:FF:000695">
    <property type="entry name" value="Flagellar biosynthesis regulator FlhF"/>
    <property type="match status" value="1"/>
</dbReference>
<dbReference type="AlphaFoldDB" id="A0A8J2XP88"/>
<evidence type="ECO:0000256" key="1">
    <source>
        <dbReference type="ARBA" id="ARBA00004413"/>
    </source>
</evidence>
<evidence type="ECO:0000256" key="3">
    <source>
        <dbReference type="ARBA" id="ARBA00014919"/>
    </source>
</evidence>
<comment type="subcellular location">
    <subcellularLocation>
        <location evidence="1">Cell membrane</location>
        <topology evidence="1">Peripheral membrane protein</topology>
        <orientation evidence="1">Cytoplasmic side</orientation>
    </subcellularLocation>
</comment>
<dbReference type="GO" id="GO:0003924">
    <property type="term" value="F:GTPase activity"/>
    <property type="evidence" value="ECO:0007669"/>
    <property type="project" value="UniProtKB-UniRule"/>
</dbReference>
<dbReference type="Proteomes" id="UP000619743">
    <property type="component" value="Unassembled WGS sequence"/>
</dbReference>